<feature type="domain" description="PAC" evidence="14">
    <location>
        <begin position="443"/>
        <end position="495"/>
    </location>
</feature>
<dbReference type="GO" id="GO:0016301">
    <property type="term" value="F:kinase activity"/>
    <property type="evidence" value="ECO:0007669"/>
    <property type="project" value="UniProtKB-KW"/>
</dbReference>
<evidence type="ECO:0000313" key="17">
    <source>
        <dbReference type="EMBL" id="OQW87698.1"/>
    </source>
</evidence>
<evidence type="ECO:0000256" key="3">
    <source>
        <dbReference type="ARBA" id="ARBA00022553"/>
    </source>
</evidence>
<feature type="transmembrane region" description="Helical" evidence="12">
    <location>
        <begin position="291"/>
        <end position="311"/>
    </location>
</feature>
<evidence type="ECO:0000259" key="16">
    <source>
        <dbReference type="PROSITE" id="PS50887"/>
    </source>
</evidence>
<proteinExistence type="predicted"/>
<dbReference type="SMART" id="SM00267">
    <property type="entry name" value="GGDEF"/>
    <property type="match status" value="1"/>
</dbReference>
<sequence length="785" mass="86430">MLLPFHWNSLKTRITALTLAIVLLSLSTIFLFAGQWLRQDLKQLLTAQQNAVVSMIASDINEALVFRIRSLESLARQLAEETDGSPQRIQEGLGRHPVVIGLFNQAVFATDSRGRIVADMPLSVQSLGVNISDRGYITTALQGKSNISPPVISRKTGQPVVAIAVPMRNLQGQVVGVLAGIIDLSQPNFLDRLTNNRFGRTGETFIVTPQTRMIVSTSDKKRIMEVLPAPGVSPWIDRFMTGYEGSAVVTNPHGLEVLVTVKQVPIAGWYTSVILSTEEAFAPVNDARKRFFTFLAPPTVLLLVVLIGWALRRQLKPLMDTTRTLTQLALSDQPLQPLPVTRHDEVGALIGGFNHLLQTLAQRQVALQESEARFKVLADNAPALVWMTGTDGQASYFNKVWLDFTGRSHAEEIGNGWTQGVPPDDLQHALQGFKTAFKARLPFSMDYRLRRADGAYRWMTFQGVPRSDAQGVFAGYVGSGIDITERKLAEERLQLLASVYTHADEGILISHSDGTIVDINEGFSRITGYTLAEVLGKTPRILASGRQDAAFYQTMWQTLQSSGQWRGEVWNRRKNGELYAALLSINAVRDAAGQVSHYVALSTDITALKEHEARLETIAHFDGLTGLPNRLLLTDRLQQAMTQSRRRGQRLALVFIDLDGFKAVNDAHGHDAGDLVLQTIASRMKQTLREGDTLARLGGDEFVAVLLDVGGLQACETLLQRLLAAASQPVQHGVQALQVSASLGVTFYPQDQELEADQLLRQADQAMYQAKLGGKNRFTLFSAQV</sequence>
<dbReference type="SMART" id="SM00304">
    <property type="entry name" value="HAMP"/>
    <property type="match status" value="1"/>
</dbReference>
<evidence type="ECO:0000256" key="12">
    <source>
        <dbReference type="SAM" id="Phobius"/>
    </source>
</evidence>
<dbReference type="NCBIfam" id="TIGR00229">
    <property type="entry name" value="sensory_box"/>
    <property type="match status" value="2"/>
</dbReference>
<dbReference type="NCBIfam" id="TIGR00254">
    <property type="entry name" value="GGDEF"/>
    <property type="match status" value="1"/>
</dbReference>
<dbReference type="PROSITE" id="PS50885">
    <property type="entry name" value="HAMP"/>
    <property type="match status" value="1"/>
</dbReference>
<dbReference type="InterPro" id="IPR003660">
    <property type="entry name" value="HAMP_dom"/>
</dbReference>
<dbReference type="Pfam" id="PF13426">
    <property type="entry name" value="PAS_9"/>
    <property type="match status" value="1"/>
</dbReference>
<dbReference type="InterPro" id="IPR000160">
    <property type="entry name" value="GGDEF_dom"/>
</dbReference>
<evidence type="ECO:0000256" key="7">
    <source>
        <dbReference type="ARBA" id="ARBA00022777"/>
    </source>
</evidence>
<dbReference type="SMART" id="SM00091">
    <property type="entry name" value="PAS"/>
    <property type="match status" value="2"/>
</dbReference>
<dbReference type="PROSITE" id="PS50112">
    <property type="entry name" value="PAS"/>
    <property type="match status" value="2"/>
</dbReference>
<dbReference type="InterPro" id="IPR013655">
    <property type="entry name" value="PAS_fold_3"/>
</dbReference>
<dbReference type="FunFam" id="3.30.450.20:FF:000099">
    <property type="entry name" value="Sensory box sensor histidine kinase"/>
    <property type="match status" value="1"/>
</dbReference>
<dbReference type="CDD" id="cd06225">
    <property type="entry name" value="HAMP"/>
    <property type="match status" value="1"/>
</dbReference>
<evidence type="ECO:0000259" key="14">
    <source>
        <dbReference type="PROSITE" id="PS50113"/>
    </source>
</evidence>
<organism evidence="17 18">
    <name type="scientific">Rhodoferax ferrireducens</name>
    <dbReference type="NCBI Taxonomy" id="192843"/>
    <lineage>
        <taxon>Bacteria</taxon>
        <taxon>Pseudomonadati</taxon>
        <taxon>Pseudomonadota</taxon>
        <taxon>Betaproteobacteria</taxon>
        <taxon>Burkholderiales</taxon>
        <taxon>Comamonadaceae</taxon>
        <taxon>Rhodoferax</taxon>
    </lineage>
</organism>
<dbReference type="Gene3D" id="3.30.450.20">
    <property type="entry name" value="PAS domain"/>
    <property type="match status" value="3"/>
</dbReference>
<evidence type="ECO:0000256" key="4">
    <source>
        <dbReference type="ARBA" id="ARBA00022679"/>
    </source>
</evidence>
<accession>A0A1W9KTD1</accession>
<dbReference type="InterPro" id="IPR029151">
    <property type="entry name" value="Sensor-like_sf"/>
</dbReference>
<feature type="domain" description="PAS" evidence="13">
    <location>
        <begin position="489"/>
        <end position="538"/>
    </location>
</feature>
<reference evidence="17 18" key="1">
    <citation type="submission" date="2017-01" db="EMBL/GenBank/DDBJ databases">
        <title>Novel large sulfur bacteria in the metagenomes of groundwater-fed chemosynthetic microbial mats in the Lake Huron basin.</title>
        <authorList>
            <person name="Sharrar A.M."/>
            <person name="Flood B.E."/>
            <person name="Bailey J.V."/>
            <person name="Jones D.S."/>
            <person name="Biddanda B."/>
            <person name="Ruberg S.A."/>
            <person name="Marcus D.N."/>
            <person name="Dick G.J."/>
        </authorList>
    </citation>
    <scope>NUCLEOTIDE SEQUENCE [LARGE SCALE GENOMIC DNA]</scope>
    <source>
        <strain evidence="17">A7</strain>
    </source>
</reference>
<dbReference type="SUPFAM" id="SSF103190">
    <property type="entry name" value="Sensory domain-like"/>
    <property type="match status" value="1"/>
</dbReference>
<gene>
    <name evidence="17" type="ORF">BWK72_12395</name>
</gene>
<dbReference type="Pfam" id="PF00990">
    <property type="entry name" value="GGDEF"/>
    <property type="match status" value="1"/>
</dbReference>
<dbReference type="Pfam" id="PF02743">
    <property type="entry name" value="dCache_1"/>
    <property type="match status" value="1"/>
</dbReference>
<keyword evidence="11 12" id="KW-0472">Membrane</keyword>
<dbReference type="InterPro" id="IPR029787">
    <property type="entry name" value="Nucleotide_cyclase"/>
</dbReference>
<keyword evidence="10" id="KW-0902">Two-component regulatory system</keyword>
<dbReference type="GO" id="GO:0000160">
    <property type="term" value="P:phosphorelay signal transduction system"/>
    <property type="evidence" value="ECO:0007669"/>
    <property type="project" value="UniProtKB-KW"/>
</dbReference>
<dbReference type="PROSITE" id="PS50887">
    <property type="entry name" value="GGDEF"/>
    <property type="match status" value="1"/>
</dbReference>
<dbReference type="CDD" id="cd00130">
    <property type="entry name" value="PAS"/>
    <property type="match status" value="2"/>
</dbReference>
<protein>
    <recommendedName>
        <fullName evidence="19">Diguanylate cyclase with PAS/PAC sensor</fullName>
    </recommendedName>
</protein>
<evidence type="ECO:0000256" key="10">
    <source>
        <dbReference type="ARBA" id="ARBA00023012"/>
    </source>
</evidence>
<keyword evidence="7" id="KW-0418">Kinase</keyword>
<evidence type="ECO:0000256" key="8">
    <source>
        <dbReference type="ARBA" id="ARBA00022840"/>
    </source>
</evidence>
<dbReference type="InterPro" id="IPR035965">
    <property type="entry name" value="PAS-like_dom_sf"/>
</dbReference>
<evidence type="ECO:0008006" key="19">
    <source>
        <dbReference type="Google" id="ProtNLM"/>
    </source>
</evidence>
<dbReference type="EMBL" id="MTEI01000007">
    <property type="protein sequence ID" value="OQW87698.1"/>
    <property type="molecule type" value="Genomic_DNA"/>
</dbReference>
<comment type="subcellular location">
    <subcellularLocation>
        <location evidence="1">Cell membrane</location>
        <topology evidence="1">Multi-pass membrane protein</topology>
    </subcellularLocation>
</comment>
<dbReference type="GO" id="GO:0005886">
    <property type="term" value="C:plasma membrane"/>
    <property type="evidence" value="ECO:0007669"/>
    <property type="project" value="UniProtKB-SubCell"/>
</dbReference>
<evidence type="ECO:0000256" key="11">
    <source>
        <dbReference type="ARBA" id="ARBA00023136"/>
    </source>
</evidence>
<evidence type="ECO:0000256" key="2">
    <source>
        <dbReference type="ARBA" id="ARBA00022475"/>
    </source>
</evidence>
<dbReference type="CDD" id="cd01949">
    <property type="entry name" value="GGDEF"/>
    <property type="match status" value="1"/>
</dbReference>
<dbReference type="CDD" id="cd12914">
    <property type="entry name" value="PDC1_DGC_like"/>
    <property type="match status" value="1"/>
</dbReference>
<dbReference type="PROSITE" id="PS50113">
    <property type="entry name" value="PAC"/>
    <property type="match status" value="2"/>
</dbReference>
<dbReference type="InterPro" id="IPR052163">
    <property type="entry name" value="DGC-Regulatory_Protein"/>
</dbReference>
<evidence type="ECO:0000256" key="6">
    <source>
        <dbReference type="ARBA" id="ARBA00022741"/>
    </source>
</evidence>
<dbReference type="CDD" id="cd18774">
    <property type="entry name" value="PDC2_HK_sensor"/>
    <property type="match status" value="1"/>
</dbReference>
<dbReference type="GO" id="GO:0005524">
    <property type="term" value="F:ATP binding"/>
    <property type="evidence" value="ECO:0007669"/>
    <property type="project" value="UniProtKB-KW"/>
</dbReference>
<dbReference type="SMART" id="SM00086">
    <property type="entry name" value="PAC"/>
    <property type="match status" value="2"/>
</dbReference>
<dbReference type="InterPro" id="IPR033479">
    <property type="entry name" value="dCache_1"/>
</dbReference>
<dbReference type="InterPro" id="IPR043128">
    <property type="entry name" value="Rev_trsase/Diguanyl_cyclase"/>
</dbReference>
<dbReference type="PANTHER" id="PTHR46663:SF3">
    <property type="entry name" value="SLL0267 PROTEIN"/>
    <property type="match status" value="1"/>
</dbReference>
<feature type="domain" description="HAMP" evidence="15">
    <location>
        <begin position="312"/>
        <end position="365"/>
    </location>
</feature>
<feature type="domain" description="PAC" evidence="14">
    <location>
        <begin position="565"/>
        <end position="617"/>
    </location>
</feature>
<evidence type="ECO:0000313" key="18">
    <source>
        <dbReference type="Proteomes" id="UP000192505"/>
    </source>
</evidence>
<dbReference type="InterPro" id="IPR001610">
    <property type="entry name" value="PAC"/>
</dbReference>
<dbReference type="Gene3D" id="3.30.70.270">
    <property type="match status" value="1"/>
</dbReference>
<dbReference type="InterPro" id="IPR000014">
    <property type="entry name" value="PAS"/>
</dbReference>
<keyword evidence="8" id="KW-0067">ATP-binding</keyword>
<keyword evidence="6" id="KW-0547">Nucleotide-binding</keyword>
<dbReference type="InterPro" id="IPR000700">
    <property type="entry name" value="PAS-assoc_C"/>
</dbReference>
<dbReference type="PANTHER" id="PTHR46663">
    <property type="entry name" value="DIGUANYLATE CYCLASE DGCT-RELATED"/>
    <property type="match status" value="1"/>
</dbReference>
<feature type="domain" description="GGDEF" evidence="16">
    <location>
        <begin position="649"/>
        <end position="783"/>
    </location>
</feature>
<evidence type="ECO:0000259" key="13">
    <source>
        <dbReference type="PROSITE" id="PS50112"/>
    </source>
</evidence>
<dbReference type="Gene3D" id="6.10.340.10">
    <property type="match status" value="1"/>
</dbReference>
<evidence type="ECO:0000256" key="5">
    <source>
        <dbReference type="ARBA" id="ARBA00022692"/>
    </source>
</evidence>
<keyword evidence="3" id="KW-0597">Phosphoprotein</keyword>
<evidence type="ECO:0000259" key="15">
    <source>
        <dbReference type="PROSITE" id="PS50885"/>
    </source>
</evidence>
<dbReference type="SUPFAM" id="SSF55785">
    <property type="entry name" value="PYP-like sensor domain (PAS domain)"/>
    <property type="match status" value="2"/>
</dbReference>
<dbReference type="Proteomes" id="UP000192505">
    <property type="component" value="Unassembled WGS sequence"/>
</dbReference>
<keyword evidence="4" id="KW-0808">Transferase</keyword>
<dbReference type="Pfam" id="PF08447">
    <property type="entry name" value="PAS_3"/>
    <property type="match status" value="1"/>
</dbReference>
<keyword evidence="9 12" id="KW-1133">Transmembrane helix</keyword>
<evidence type="ECO:0000256" key="9">
    <source>
        <dbReference type="ARBA" id="ARBA00022989"/>
    </source>
</evidence>
<name>A0A1W9KTD1_9BURK</name>
<feature type="transmembrane region" description="Helical" evidence="12">
    <location>
        <begin position="12"/>
        <end position="33"/>
    </location>
</feature>
<comment type="caution">
    <text evidence="17">The sequence shown here is derived from an EMBL/GenBank/DDBJ whole genome shotgun (WGS) entry which is preliminary data.</text>
</comment>
<dbReference type="SUPFAM" id="SSF55073">
    <property type="entry name" value="Nucleotide cyclase"/>
    <property type="match status" value="1"/>
</dbReference>
<dbReference type="AlphaFoldDB" id="A0A1W9KTD1"/>
<dbReference type="FunFam" id="3.30.70.270:FF:000001">
    <property type="entry name" value="Diguanylate cyclase domain protein"/>
    <property type="match status" value="1"/>
</dbReference>
<evidence type="ECO:0000256" key="1">
    <source>
        <dbReference type="ARBA" id="ARBA00004651"/>
    </source>
</evidence>
<keyword evidence="2" id="KW-1003">Cell membrane</keyword>
<keyword evidence="5 12" id="KW-0812">Transmembrane</keyword>
<feature type="domain" description="PAS" evidence="13">
    <location>
        <begin position="370"/>
        <end position="440"/>
    </location>
</feature>